<accession>A0A1D3D9G5</accession>
<keyword evidence="3" id="KW-1185">Reference proteome</keyword>
<protein>
    <submittedName>
        <fullName evidence="2">Uncharacterized protein</fullName>
    </submittedName>
</protein>
<reference evidence="2 3" key="1">
    <citation type="journal article" date="2016" name="BMC Genomics">
        <title>Comparative genomics reveals Cyclospora cayetanensis possesses coccidia-like metabolism and invasion components but unique surface antigens.</title>
        <authorList>
            <person name="Liu S."/>
            <person name="Wang L."/>
            <person name="Zheng H."/>
            <person name="Xu Z."/>
            <person name="Roellig D.M."/>
            <person name="Li N."/>
            <person name="Frace M.A."/>
            <person name="Tang K."/>
            <person name="Arrowood M.J."/>
            <person name="Moss D.M."/>
            <person name="Zhang L."/>
            <person name="Feng Y."/>
            <person name="Xiao L."/>
        </authorList>
    </citation>
    <scope>NUCLEOTIDE SEQUENCE [LARGE SCALE GENOMIC DNA]</scope>
    <source>
        <strain evidence="2 3">CHN_HEN01</strain>
    </source>
</reference>
<evidence type="ECO:0000256" key="1">
    <source>
        <dbReference type="SAM" id="MobiDB-lite"/>
    </source>
</evidence>
<dbReference type="EMBL" id="JROU02000189">
    <property type="protein sequence ID" value="OEH80101.1"/>
    <property type="molecule type" value="Genomic_DNA"/>
</dbReference>
<dbReference type="AlphaFoldDB" id="A0A1D3D9G5"/>
<comment type="caution">
    <text evidence="2">The sequence shown here is derived from an EMBL/GenBank/DDBJ whole genome shotgun (WGS) entry which is preliminary data.</text>
</comment>
<dbReference type="VEuPathDB" id="ToxoDB:cyc_03375"/>
<gene>
    <name evidence="2" type="ORF">cyc_03375</name>
</gene>
<evidence type="ECO:0000313" key="2">
    <source>
        <dbReference type="EMBL" id="OEH80101.1"/>
    </source>
</evidence>
<feature type="region of interest" description="Disordered" evidence="1">
    <location>
        <begin position="71"/>
        <end position="91"/>
    </location>
</feature>
<proteinExistence type="predicted"/>
<dbReference type="InParanoid" id="A0A1D3D9G5"/>
<feature type="region of interest" description="Disordered" evidence="1">
    <location>
        <begin position="22"/>
        <end position="44"/>
    </location>
</feature>
<dbReference type="Proteomes" id="UP000095192">
    <property type="component" value="Unassembled WGS sequence"/>
</dbReference>
<evidence type="ECO:0000313" key="3">
    <source>
        <dbReference type="Proteomes" id="UP000095192"/>
    </source>
</evidence>
<name>A0A1D3D9G5_9EIME</name>
<organism evidence="2 3">
    <name type="scientific">Cyclospora cayetanensis</name>
    <dbReference type="NCBI Taxonomy" id="88456"/>
    <lineage>
        <taxon>Eukaryota</taxon>
        <taxon>Sar</taxon>
        <taxon>Alveolata</taxon>
        <taxon>Apicomplexa</taxon>
        <taxon>Conoidasida</taxon>
        <taxon>Coccidia</taxon>
        <taxon>Eucoccidiorida</taxon>
        <taxon>Eimeriorina</taxon>
        <taxon>Eimeriidae</taxon>
        <taxon>Cyclospora</taxon>
    </lineage>
</organism>
<sequence length="91" mass="9817">MTPEMSLRTVHARGNQAFARLPVSSKPPRLAARGLPSRSGRTHVSSSRLVVLSVDVAVNVRIAYRSDPVRVQSTIGPTPASPHPLRALNSR</sequence>